<feature type="region of interest" description="Disordered" evidence="2">
    <location>
        <begin position="66"/>
        <end position="105"/>
    </location>
</feature>
<evidence type="ECO:0000256" key="1">
    <source>
        <dbReference type="SAM" id="Coils"/>
    </source>
</evidence>
<name>A0A6F9DH97_9ASCI</name>
<dbReference type="PANTHER" id="PTHR22367">
    <property type="entry name" value="COILED-COIL DOMAIN-CONTAINING PROTEIN 14"/>
    <property type="match status" value="1"/>
</dbReference>
<proteinExistence type="evidence at transcript level"/>
<keyword evidence="1" id="KW-0175">Coiled coil</keyword>
<dbReference type="EMBL" id="LR786496">
    <property type="protein sequence ID" value="CAB3261537.1"/>
    <property type="molecule type" value="mRNA"/>
</dbReference>
<feature type="coiled-coil region" evidence="1">
    <location>
        <begin position="243"/>
        <end position="305"/>
    </location>
</feature>
<evidence type="ECO:0000256" key="2">
    <source>
        <dbReference type="SAM" id="MobiDB-lite"/>
    </source>
</evidence>
<feature type="region of interest" description="Disordered" evidence="2">
    <location>
        <begin position="145"/>
        <end position="193"/>
    </location>
</feature>
<evidence type="ECO:0000313" key="3">
    <source>
        <dbReference type="EMBL" id="CAB3261537.1"/>
    </source>
</evidence>
<dbReference type="GO" id="GO:0034451">
    <property type="term" value="C:centriolar satellite"/>
    <property type="evidence" value="ECO:0007669"/>
    <property type="project" value="TreeGrafter"/>
</dbReference>
<reference evidence="3" key="1">
    <citation type="submission" date="2020-04" db="EMBL/GenBank/DDBJ databases">
        <authorList>
            <person name="Neveu A P."/>
        </authorList>
    </citation>
    <scope>NUCLEOTIDE SEQUENCE</scope>
    <source>
        <tissue evidence="3">Whole embryo</tissue>
    </source>
</reference>
<dbReference type="InterPro" id="IPR029343">
    <property type="entry name" value="CCDC14"/>
</dbReference>
<dbReference type="GO" id="GO:0071539">
    <property type="term" value="P:protein localization to centrosome"/>
    <property type="evidence" value="ECO:0007669"/>
    <property type="project" value="TreeGrafter"/>
</dbReference>
<feature type="compositionally biased region" description="Polar residues" evidence="2">
    <location>
        <begin position="91"/>
        <end position="105"/>
    </location>
</feature>
<dbReference type="PANTHER" id="PTHR22367:SF2">
    <property type="entry name" value="COILED-COIL DOMAIN-CONTAINING PROTEIN 14"/>
    <property type="match status" value="1"/>
</dbReference>
<dbReference type="AlphaFoldDB" id="A0A6F9DH97"/>
<organism evidence="3">
    <name type="scientific">Phallusia mammillata</name>
    <dbReference type="NCBI Taxonomy" id="59560"/>
    <lineage>
        <taxon>Eukaryota</taxon>
        <taxon>Metazoa</taxon>
        <taxon>Chordata</taxon>
        <taxon>Tunicata</taxon>
        <taxon>Ascidiacea</taxon>
        <taxon>Phlebobranchia</taxon>
        <taxon>Ascidiidae</taxon>
        <taxon>Phallusia</taxon>
    </lineage>
</organism>
<protein>
    <submittedName>
        <fullName evidence="3">Uncharacterized protein LOC100177078</fullName>
    </submittedName>
</protein>
<dbReference type="Pfam" id="PF15254">
    <property type="entry name" value="CCDC14"/>
    <property type="match status" value="1"/>
</dbReference>
<gene>
    <name evidence="3" type="primary">LOC100177078</name>
</gene>
<accession>A0A6F9DH97</accession>
<sequence length="508" mass="56436">MANSEVESITNGLDRCTNLLKDLLNEPYRHVEPKVPQPKARKEIKVGEKTHTKPLKVGVKKCWNYGAKKPPAKGGKQVSKQAGKNTKRVQGKTTSFDENLPSSTPIVTPIKMEKLQRKADAISITSSQCSLIELLQEYNSSQIPVKEGKNTPADSTLKASGGVEPIAKTPQPIHIPTSNSMEEKPVNIPEKSGGSLGNSWKETFSPQVDQSRFQLLQNENIMLHKQLQLLKEGFLKKEREKKNEDISLEVATLQCQNAALEQKLNEMRATSERTSKVQREVQELNMKLQEENETLHKELNRKEDELAMSGKLFTTETEQIKLDVGDALEKVELLRQSLSETDEANKSLSQACKAKDMEIQRLTELNKGLQSTVSRLLEDLKRPSLVPMVPNSDGNLSTIMLKRLDDILSVPITKPSPRRYVPPSPSDLAFSLPRTPIPFDAQTSDRQFFSPVSSVNTSIAVSPNVTTTPTASSSMVSVNTYAENEFNAGLAALDADIKRLQDSLRIET</sequence>
<feature type="compositionally biased region" description="Low complexity" evidence="2">
    <location>
        <begin position="66"/>
        <end position="76"/>
    </location>
</feature>